<evidence type="ECO:0000313" key="2">
    <source>
        <dbReference type="Proteomes" id="UP000274822"/>
    </source>
</evidence>
<comment type="caution">
    <text evidence="1">The sequence shown here is derived from an EMBL/GenBank/DDBJ whole genome shotgun (WGS) entry which is preliminary data.</text>
</comment>
<dbReference type="Proteomes" id="UP000274822">
    <property type="component" value="Unassembled WGS sequence"/>
</dbReference>
<gene>
    <name evidence="1" type="ORF">BC938DRAFT_472515</name>
</gene>
<sequence>MSDTKLAYFNAPPEQWTILGYYQFRRQQRDFRSLFRQENNLLQKSLHAIVRNSENSFSDRQVKRAGEILNTLK</sequence>
<evidence type="ECO:0000313" key="1">
    <source>
        <dbReference type="EMBL" id="RUS25185.1"/>
    </source>
</evidence>
<dbReference type="EMBL" id="RBNJ01013703">
    <property type="protein sequence ID" value="RUS25185.1"/>
    <property type="molecule type" value="Genomic_DNA"/>
</dbReference>
<keyword evidence="2" id="KW-1185">Reference proteome</keyword>
<dbReference type="AlphaFoldDB" id="A0A433Q5Y3"/>
<protein>
    <submittedName>
        <fullName evidence="1">Uncharacterized protein</fullName>
    </submittedName>
</protein>
<proteinExistence type="predicted"/>
<reference evidence="1 2" key="1">
    <citation type="journal article" date="2018" name="New Phytol.">
        <title>Phylogenomics of Endogonaceae and evolution of mycorrhizas within Mucoromycota.</title>
        <authorList>
            <person name="Chang Y."/>
            <person name="Desiro A."/>
            <person name="Na H."/>
            <person name="Sandor L."/>
            <person name="Lipzen A."/>
            <person name="Clum A."/>
            <person name="Barry K."/>
            <person name="Grigoriev I.V."/>
            <person name="Martin F.M."/>
            <person name="Stajich J.E."/>
            <person name="Smith M.E."/>
            <person name="Bonito G."/>
            <person name="Spatafora J.W."/>
        </authorList>
    </citation>
    <scope>NUCLEOTIDE SEQUENCE [LARGE SCALE GENOMIC DNA]</scope>
    <source>
        <strain evidence="1 2">AD002</strain>
    </source>
</reference>
<accession>A0A433Q5Y3</accession>
<feature type="non-terminal residue" evidence="1">
    <location>
        <position position="73"/>
    </location>
</feature>
<organism evidence="1 2">
    <name type="scientific">Jimgerdemannia flammicorona</name>
    <dbReference type="NCBI Taxonomy" id="994334"/>
    <lineage>
        <taxon>Eukaryota</taxon>
        <taxon>Fungi</taxon>
        <taxon>Fungi incertae sedis</taxon>
        <taxon>Mucoromycota</taxon>
        <taxon>Mucoromycotina</taxon>
        <taxon>Endogonomycetes</taxon>
        <taxon>Endogonales</taxon>
        <taxon>Endogonaceae</taxon>
        <taxon>Jimgerdemannia</taxon>
    </lineage>
</organism>
<name>A0A433Q5Y3_9FUNG</name>